<dbReference type="PANTHER" id="PTHR19980">
    <property type="entry name" value="RNA CLEAVAGE STIMULATION FACTOR"/>
    <property type="match status" value="1"/>
</dbReference>
<accession>A0A9W8AN71</accession>
<dbReference type="InterPro" id="IPR011990">
    <property type="entry name" value="TPR-like_helical_dom_sf"/>
</dbReference>
<dbReference type="AlphaFoldDB" id="A0A9W8AN71"/>
<dbReference type="Proteomes" id="UP001150925">
    <property type="component" value="Unassembled WGS sequence"/>
</dbReference>
<sequence length="200" mass="23793">MALRDRLETQVARKKYQPDVWSSLIRDALNDRHSSDQIRDERVRDVFNRLLEVYPLASAQWVRYATYEFERSHYDKVEEIFSRALSNVRAVDLYKFYMDYIYKMNTTETGLPTSPQAHNTILQASEFVLNRVGIDKDSGALWSQYLAYLKKQQPQSQWEEQQKIEGLRAAYHRAIVVPMDHLEQIWKEYDAFENGINRFT</sequence>
<dbReference type="GO" id="GO:0005634">
    <property type="term" value="C:nucleus"/>
    <property type="evidence" value="ECO:0007669"/>
    <property type="project" value="UniProtKB-SubCell"/>
</dbReference>
<dbReference type="OrthoDB" id="26282at2759"/>
<dbReference type="GO" id="GO:0031124">
    <property type="term" value="P:mRNA 3'-end processing"/>
    <property type="evidence" value="ECO:0007669"/>
    <property type="project" value="InterPro"/>
</dbReference>
<dbReference type="SMART" id="SM00386">
    <property type="entry name" value="HAT"/>
    <property type="match status" value="4"/>
</dbReference>
<dbReference type="Gene3D" id="1.25.40.1040">
    <property type="match status" value="1"/>
</dbReference>
<feature type="non-terminal residue" evidence="5">
    <location>
        <position position="200"/>
    </location>
</feature>
<keyword evidence="6" id="KW-1185">Reference proteome</keyword>
<evidence type="ECO:0000313" key="6">
    <source>
        <dbReference type="Proteomes" id="UP001150925"/>
    </source>
</evidence>
<gene>
    <name evidence="5" type="primary">RNA14_1</name>
    <name evidence="5" type="ORF">IWQ62_003761</name>
</gene>
<evidence type="ECO:0000313" key="5">
    <source>
        <dbReference type="EMBL" id="KAJ1961748.1"/>
    </source>
</evidence>
<evidence type="ECO:0000259" key="4">
    <source>
        <dbReference type="Pfam" id="PF05843"/>
    </source>
</evidence>
<dbReference type="Pfam" id="PF05843">
    <property type="entry name" value="Suf"/>
    <property type="match status" value="1"/>
</dbReference>
<name>A0A9W8AN71_9FUNG</name>
<reference evidence="5" key="1">
    <citation type="submission" date="2022-07" db="EMBL/GenBank/DDBJ databases">
        <title>Phylogenomic reconstructions and comparative analyses of Kickxellomycotina fungi.</title>
        <authorList>
            <person name="Reynolds N.K."/>
            <person name="Stajich J.E."/>
            <person name="Barry K."/>
            <person name="Grigoriev I.V."/>
            <person name="Crous P."/>
            <person name="Smith M.E."/>
        </authorList>
    </citation>
    <scope>NUCLEOTIDE SEQUENCE</scope>
    <source>
        <strain evidence="5">RSA 1196</strain>
    </source>
</reference>
<proteinExistence type="predicted"/>
<dbReference type="SUPFAM" id="SSF48452">
    <property type="entry name" value="TPR-like"/>
    <property type="match status" value="1"/>
</dbReference>
<evidence type="ECO:0000256" key="3">
    <source>
        <dbReference type="ARBA" id="ARBA00023242"/>
    </source>
</evidence>
<evidence type="ECO:0000256" key="2">
    <source>
        <dbReference type="ARBA" id="ARBA00022737"/>
    </source>
</evidence>
<comment type="subcellular location">
    <subcellularLocation>
        <location evidence="1">Nucleus</location>
    </subcellularLocation>
</comment>
<keyword evidence="3" id="KW-0539">Nucleus</keyword>
<dbReference type="InterPro" id="IPR008847">
    <property type="entry name" value="Suf"/>
</dbReference>
<dbReference type="InterPro" id="IPR003107">
    <property type="entry name" value="HAT"/>
</dbReference>
<dbReference type="InterPro" id="IPR045243">
    <property type="entry name" value="Rna14-like"/>
</dbReference>
<comment type="caution">
    <text evidence="5">The sequence shown here is derived from an EMBL/GenBank/DDBJ whole genome shotgun (WGS) entry which is preliminary data.</text>
</comment>
<dbReference type="PANTHER" id="PTHR19980:SF0">
    <property type="entry name" value="CLEAVAGE STIMULATION FACTOR SUBUNIT 3"/>
    <property type="match status" value="1"/>
</dbReference>
<evidence type="ECO:0000256" key="1">
    <source>
        <dbReference type="ARBA" id="ARBA00004123"/>
    </source>
</evidence>
<feature type="domain" description="Suppressor of forked" evidence="4">
    <location>
        <begin position="6"/>
        <end position="200"/>
    </location>
</feature>
<organism evidence="5 6">
    <name type="scientific">Dispira parvispora</name>
    <dbReference type="NCBI Taxonomy" id="1520584"/>
    <lineage>
        <taxon>Eukaryota</taxon>
        <taxon>Fungi</taxon>
        <taxon>Fungi incertae sedis</taxon>
        <taxon>Zoopagomycota</taxon>
        <taxon>Kickxellomycotina</taxon>
        <taxon>Dimargaritomycetes</taxon>
        <taxon>Dimargaritales</taxon>
        <taxon>Dimargaritaceae</taxon>
        <taxon>Dispira</taxon>
    </lineage>
</organism>
<dbReference type="GO" id="GO:0003729">
    <property type="term" value="F:mRNA binding"/>
    <property type="evidence" value="ECO:0007669"/>
    <property type="project" value="TreeGrafter"/>
</dbReference>
<dbReference type="EMBL" id="JANBPY010001076">
    <property type="protein sequence ID" value="KAJ1961748.1"/>
    <property type="molecule type" value="Genomic_DNA"/>
</dbReference>
<protein>
    <submittedName>
        <fullName evidence="5">mRNA 3'-end-processing protein rna14</fullName>
    </submittedName>
</protein>
<keyword evidence="2" id="KW-0677">Repeat</keyword>